<keyword evidence="2" id="KW-1185">Reference proteome</keyword>
<dbReference type="InterPro" id="IPR016161">
    <property type="entry name" value="Ald_DH/histidinol_DH"/>
</dbReference>
<dbReference type="Gene3D" id="3.40.309.10">
    <property type="entry name" value="Aldehyde Dehydrogenase, Chain A, domain 2"/>
    <property type="match status" value="1"/>
</dbReference>
<gene>
    <name evidence="1" type="ORF">PS467_39160</name>
</gene>
<reference evidence="1 2" key="1">
    <citation type="submission" date="2023-02" db="EMBL/GenBank/DDBJ databases">
        <title>Streptomyces sp. SCA4-21 with antifungal activity against Fusarium oxysporum f. sp. cubense, Streptomyces sp. SCA2-17 with antifungal activity against Fusarium oxysporum f. sp. cubense.</title>
        <authorList>
            <person name="Qi D."/>
        </authorList>
    </citation>
    <scope>NUCLEOTIDE SEQUENCE [LARGE SCALE GENOMIC DNA]</scope>
    <source>
        <strain evidence="1 2">SCA4-21</strain>
    </source>
</reference>
<dbReference type="SUPFAM" id="SSF53720">
    <property type="entry name" value="ALDH-like"/>
    <property type="match status" value="1"/>
</dbReference>
<dbReference type="InterPro" id="IPR016163">
    <property type="entry name" value="Ald_DH_C"/>
</dbReference>
<name>A0ABY9V8J1_9ACTN</name>
<evidence type="ECO:0008006" key="3">
    <source>
        <dbReference type="Google" id="ProtNLM"/>
    </source>
</evidence>
<evidence type="ECO:0000313" key="2">
    <source>
        <dbReference type="Proteomes" id="UP001305606"/>
    </source>
</evidence>
<dbReference type="Proteomes" id="UP001305606">
    <property type="component" value="Chromosome"/>
</dbReference>
<accession>A0ABY9V8J1</accession>
<sequence>MARPGRRPHAGHGLNTTEAVALANGTDTPCSERYGPATSDAATATYGAGGGLELSFDGFGASGYGREKGYEALDFFTETKTTVVSLA</sequence>
<protein>
    <recommendedName>
        <fullName evidence="3">Aldehyde dehydrogenase domain-containing protein</fullName>
    </recommendedName>
</protein>
<organism evidence="1 2">
    <name type="scientific">Streptomyces luomodiensis</name>
    <dbReference type="NCBI Taxonomy" id="3026192"/>
    <lineage>
        <taxon>Bacteria</taxon>
        <taxon>Bacillati</taxon>
        <taxon>Actinomycetota</taxon>
        <taxon>Actinomycetes</taxon>
        <taxon>Kitasatosporales</taxon>
        <taxon>Streptomycetaceae</taxon>
        <taxon>Streptomyces</taxon>
    </lineage>
</organism>
<dbReference type="EMBL" id="CP117522">
    <property type="protein sequence ID" value="WNF00932.1"/>
    <property type="molecule type" value="Genomic_DNA"/>
</dbReference>
<dbReference type="RefSeq" id="WP_311039276.1">
    <property type="nucleotide sequence ID" value="NZ_CP117522.1"/>
</dbReference>
<proteinExistence type="predicted"/>
<evidence type="ECO:0000313" key="1">
    <source>
        <dbReference type="EMBL" id="WNF00932.1"/>
    </source>
</evidence>